<dbReference type="InterPro" id="IPR009057">
    <property type="entry name" value="Homeodomain-like_sf"/>
</dbReference>
<evidence type="ECO:0000256" key="3">
    <source>
        <dbReference type="ARBA" id="ARBA00023163"/>
    </source>
</evidence>
<dbReference type="EMBL" id="AVCI01000007">
    <property type="protein sequence ID" value="KFN42810.1"/>
    <property type="molecule type" value="Genomic_DNA"/>
</dbReference>
<dbReference type="InterPro" id="IPR018062">
    <property type="entry name" value="HTH_AraC-typ_CS"/>
</dbReference>
<protein>
    <recommendedName>
        <fullName evidence="5">HTH araC/xylS-type domain-containing protein</fullName>
    </recommendedName>
</protein>
<dbReference type="eggNOG" id="COG2207">
    <property type="taxonomic scope" value="Bacteria"/>
</dbReference>
<keyword evidence="3" id="KW-0804">Transcription</keyword>
<dbReference type="PROSITE" id="PS00041">
    <property type="entry name" value="HTH_ARAC_FAMILY_1"/>
    <property type="match status" value="1"/>
</dbReference>
<organism evidence="6 7">
    <name type="scientific">Arenimonas oryziterrae DSM 21050 = YC6267</name>
    <dbReference type="NCBI Taxonomy" id="1121015"/>
    <lineage>
        <taxon>Bacteria</taxon>
        <taxon>Pseudomonadati</taxon>
        <taxon>Pseudomonadota</taxon>
        <taxon>Gammaproteobacteria</taxon>
        <taxon>Lysobacterales</taxon>
        <taxon>Lysobacteraceae</taxon>
        <taxon>Arenimonas</taxon>
    </lineage>
</organism>
<keyword evidence="1" id="KW-0805">Transcription regulation</keyword>
<dbReference type="SUPFAM" id="SSF46689">
    <property type="entry name" value="Homeodomain-like"/>
    <property type="match status" value="1"/>
</dbReference>
<keyword evidence="7" id="KW-1185">Reference proteome</keyword>
<dbReference type="PANTHER" id="PTHR43280">
    <property type="entry name" value="ARAC-FAMILY TRANSCRIPTIONAL REGULATOR"/>
    <property type="match status" value="1"/>
</dbReference>
<feature type="transmembrane region" description="Helical" evidence="4">
    <location>
        <begin position="65"/>
        <end position="85"/>
    </location>
</feature>
<dbReference type="SMART" id="SM00342">
    <property type="entry name" value="HTH_ARAC"/>
    <property type="match status" value="1"/>
</dbReference>
<feature type="transmembrane region" description="Helical" evidence="4">
    <location>
        <begin position="208"/>
        <end position="227"/>
    </location>
</feature>
<proteinExistence type="predicted"/>
<dbReference type="InterPro" id="IPR018060">
    <property type="entry name" value="HTH_AraC"/>
</dbReference>
<dbReference type="AlphaFoldDB" id="A0A091BEI6"/>
<evidence type="ECO:0000313" key="7">
    <source>
        <dbReference type="Proteomes" id="UP000029385"/>
    </source>
</evidence>
<feature type="transmembrane region" description="Helical" evidence="4">
    <location>
        <begin position="38"/>
        <end position="59"/>
    </location>
</feature>
<feature type="domain" description="HTH araC/xylS-type" evidence="5">
    <location>
        <begin position="276"/>
        <end position="362"/>
    </location>
</feature>
<dbReference type="STRING" id="1121015.GCA_000420545_02359"/>
<keyword evidence="4" id="KW-0812">Transmembrane</keyword>
<gene>
    <name evidence="6" type="ORF">N789_11815</name>
</gene>
<keyword evidence="4" id="KW-1133">Transmembrane helix</keyword>
<evidence type="ECO:0000256" key="2">
    <source>
        <dbReference type="ARBA" id="ARBA00023125"/>
    </source>
</evidence>
<keyword evidence="4" id="KW-0472">Membrane</keyword>
<dbReference type="Proteomes" id="UP000029385">
    <property type="component" value="Unassembled WGS sequence"/>
</dbReference>
<dbReference type="GO" id="GO:0043565">
    <property type="term" value="F:sequence-specific DNA binding"/>
    <property type="evidence" value="ECO:0007669"/>
    <property type="project" value="InterPro"/>
</dbReference>
<accession>A0A091BEI6</accession>
<evidence type="ECO:0000313" key="6">
    <source>
        <dbReference type="EMBL" id="KFN42810.1"/>
    </source>
</evidence>
<name>A0A091BEI6_9GAMM</name>
<dbReference type="PANTHER" id="PTHR43280:SF28">
    <property type="entry name" value="HTH-TYPE TRANSCRIPTIONAL ACTIVATOR RHAS"/>
    <property type="match status" value="1"/>
</dbReference>
<comment type="caution">
    <text evidence="6">The sequence shown here is derived from an EMBL/GenBank/DDBJ whole genome shotgun (WGS) entry which is preliminary data.</text>
</comment>
<feature type="transmembrane region" description="Helical" evidence="4">
    <location>
        <begin position="97"/>
        <end position="121"/>
    </location>
</feature>
<feature type="transmembrane region" description="Helical" evidence="4">
    <location>
        <begin position="133"/>
        <end position="155"/>
    </location>
</feature>
<feature type="transmembrane region" description="Helical" evidence="4">
    <location>
        <begin position="176"/>
        <end position="196"/>
    </location>
</feature>
<dbReference type="Gene3D" id="1.10.10.60">
    <property type="entry name" value="Homeodomain-like"/>
    <property type="match status" value="2"/>
</dbReference>
<reference evidence="6 7" key="1">
    <citation type="submission" date="2013-09" db="EMBL/GenBank/DDBJ databases">
        <title>Genome sequencing of Arenimonas oryziterrae.</title>
        <authorList>
            <person name="Chen F."/>
            <person name="Wang G."/>
        </authorList>
    </citation>
    <scope>NUCLEOTIDE SEQUENCE [LARGE SCALE GENOMIC DNA]</scope>
    <source>
        <strain evidence="6 7">YC6267</strain>
    </source>
</reference>
<evidence type="ECO:0000256" key="1">
    <source>
        <dbReference type="ARBA" id="ARBA00023015"/>
    </source>
</evidence>
<evidence type="ECO:0000259" key="5">
    <source>
        <dbReference type="PROSITE" id="PS01124"/>
    </source>
</evidence>
<feature type="transmembrane region" description="Helical" evidence="4">
    <location>
        <begin position="6"/>
        <end position="26"/>
    </location>
</feature>
<evidence type="ECO:0000256" key="4">
    <source>
        <dbReference type="SAM" id="Phobius"/>
    </source>
</evidence>
<sequence length="367" mass="41323">MIKFGMWSTLLLAGSLHGLVVAGLLWAAPRNRLANRFLATLLVTVVLLITPYTIGYAGFYDAWPWLSFAPLYWQLAFGPLLYFYVRSLGDPVLPAGWRWHFLPALVQGAYYGVAFCLPLQTKWVWNDSGHLSYVMPALNALTLVSVATYWTLALRRHRNYQAWLEANSGQREELRLGWLRGFLWAVAVVVVLNLGFQVVDTAVTRLDYFDYFPFYLVLSLLVYYLGIEGWRHAGLRFPPMQAASVEPAADAAGERDWRALGERWAAQVAAAGWWREPELSLADLARHLGTNSNYLSRALNEGLGQSFSDFINRLRVEEAQRRLLGPGEVLAIALDVGFGSKASFNRAFRACTGQTPTAWRAEARRSI</sequence>
<dbReference type="PROSITE" id="PS01124">
    <property type="entry name" value="HTH_ARAC_FAMILY_2"/>
    <property type="match status" value="1"/>
</dbReference>
<dbReference type="GO" id="GO:0003700">
    <property type="term" value="F:DNA-binding transcription factor activity"/>
    <property type="evidence" value="ECO:0007669"/>
    <property type="project" value="InterPro"/>
</dbReference>
<dbReference type="Pfam" id="PF12833">
    <property type="entry name" value="HTH_18"/>
    <property type="match status" value="1"/>
</dbReference>
<keyword evidence="2" id="KW-0238">DNA-binding</keyword>
<dbReference type="PATRIC" id="fig|1121015.4.peg.1836"/>